<sequence>MQRQALGRFGLGEAMISYERRSWRLQTWVSRVAAFSKEAGRGIVVAEVLTPQGDVVWGEGDIRRWDRSMDKPATRTFANWVREIVTGRYSDPSPSTCSGYCTSYRLDIYISLSILRKAGPGSLGARIPERPHEHQTLCP</sequence>
<comment type="caution">
    <text evidence="1">The sequence shown here is derived from an EMBL/GenBank/DDBJ whole genome shotgun (WGS) entry which is preliminary data.</text>
</comment>
<dbReference type="EMBL" id="PGOL01000169">
    <property type="protein sequence ID" value="PKI75482.1"/>
    <property type="molecule type" value="Genomic_DNA"/>
</dbReference>
<keyword evidence="2" id="KW-1185">Reference proteome</keyword>
<organism evidence="1 2">
    <name type="scientific">Punica granatum</name>
    <name type="common">Pomegranate</name>
    <dbReference type="NCBI Taxonomy" id="22663"/>
    <lineage>
        <taxon>Eukaryota</taxon>
        <taxon>Viridiplantae</taxon>
        <taxon>Streptophyta</taxon>
        <taxon>Embryophyta</taxon>
        <taxon>Tracheophyta</taxon>
        <taxon>Spermatophyta</taxon>
        <taxon>Magnoliopsida</taxon>
        <taxon>eudicotyledons</taxon>
        <taxon>Gunneridae</taxon>
        <taxon>Pentapetalae</taxon>
        <taxon>rosids</taxon>
        <taxon>malvids</taxon>
        <taxon>Myrtales</taxon>
        <taxon>Lythraceae</taxon>
        <taxon>Punica</taxon>
    </lineage>
</organism>
<gene>
    <name evidence="1" type="ORF">CRG98_004152</name>
</gene>
<evidence type="ECO:0000313" key="2">
    <source>
        <dbReference type="Proteomes" id="UP000233551"/>
    </source>
</evidence>
<proteinExistence type="predicted"/>
<dbReference type="Proteomes" id="UP000233551">
    <property type="component" value="Unassembled WGS sequence"/>
</dbReference>
<dbReference type="AlphaFoldDB" id="A0A2I0L460"/>
<name>A0A2I0L460_PUNGR</name>
<protein>
    <submittedName>
        <fullName evidence="1">Uncharacterized protein</fullName>
    </submittedName>
</protein>
<reference evidence="1 2" key="1">
    <citation type="submission" date="2017-11" db="EMBL/GenBank/DDBJ databases">
        <title>De-novo sequencing of pomegranate (Punica granatum L.) genome.</title>
        <authorList>
            <person name="Akparov Z."/>
            <person name="Amiraslanov A."/>
            <person name="Hajiyeva S."/>
            <person name="Abbasov M."/>
            <person name="Kaur K."/>
            <person name="Hamwieh A."/>
            <person name="Solovyev V."/>
            <person name="Salamov A."/>
            <person name="Braich B."/>
            <person name="Kosarev P."/>
            <person name="Mahmoud A."/>
            <person name="Hajiyev E."/>
            <person name="Babayeva S."/>
            <person name="Izzatullayeva V."/>
            <person name="Mammadov A."/>
            <person name="Mammadov A."/>
            <person name="Sharifova S."/>
            <person name="Ojaghi J."/>
            <person name="Eynullazada K."/>
            <person name="Bayramov B."/>
            <person name="Abdulazimova A."/>
            <person name="Shahmuradov I."/>
        </authorList>
    </citation>
    <scope>NUCLEOTIDE SEQUENCE [LARGE SCALE GENOMIC DNA]</scope>
    <source>
        <strain evidence="2">cv. AG2017</strain>
        <tissue evidence="1">Leaf</tissue>
    </source>
</reference>
<accession>A0A2I0L460</accession>
<evidence type="ECO:0000313" key="1">
    <source>
        <dbReference type="EMBL" id="PKI75482.1"/>
    </source>
</evidence>